<dbReference type="InterPro" id="IPR053162">
    <property type="entry name" value="DnaD"/>
</dbReference>
<protein>
    <submittedName>
        <fullName evidence="4">DNA replication protein DnaD</fullName>
    </submittedName>
</protein>
<dbReference type="OrthoDB" id="9770238at2"/>
<evidence type="ECO:0000256" key="1">
    <source>
        <dbReference type="ARBA" id="ARBA00093462"/>
    </source>
</evidence>
<dbReference type="InterPro" id="IPR036390">
    <property type="entry name" value="WH_DNA-bd_sf"/>
</dbReference>
<proteinExistence type="inferred from homology"/>
<gene>
    <name evidence="4" type="ORF">DCC39_05925</name>
</gene>
<dbReference type="Pfam" id="PF07261">
    <property type="entry name" value="DnaB_2"/>
    <property type="match status" value="1"/>
</dbReference>
<sequence length="231" mass="27239">MKREHLQKWLNEGSTSIPNLLLKKYKHIGIDEAECMLLIQIHSFIERGNRFPTPEELSKRMTFSDEACMHLIKQLINKGLLKIEEHKDTVKQFYSESYSLVPLWEALVLKTLQMEDTVEKLQNEESTYTLFEQEFGRPLSPIECETLTLWIDEDNHSAALIKAALKEAVLSGKLSFRYIDRILFEWKKNGIKTVEEAHKYGEKFRRHSLSKPQSQETDKNKKVTYPFYNWL</sequence>
<dbReference type="Gene3D" id="1.10.10.630">
    <property type="entry name" value="DnaD domain-like"/>
    <property type="match status" value="1"/>
</dbReference>
<feature type="domain" description="DnaD N-terminal" evidence="3">
    <location>
        <begin position="17"/>
        <end position="115"/>
    </location>
</feature>
<reference evidence="4 5" key="1">
    <citation type="submission" date="2018-04" db="EMBL/GenBank/DDBJ databases">
        <title>Camelliibacillus theae gen. nov., sp. nov., isolated from Pu'er tea.</title>
        <authorList>
            <person name="Niu L."/>
        </authorList>
    </citation>
    <scope>NUCLEOTIDE SEQUENCE [LARGE SCALE GENOMIC DNA]</scope>
    <source>
        <strain evidence="4 5">T8</strain>
    </source>
</reference>
<accession>A0A2U1K596</accession>
<comment type="similarity">
    <text evidence="1">Belongs to the DnaB/DnaD family.</text>
</comment>
<dbReference type="Proteomes" id="UP000245998">
    <property type="component" value="Unassembled WGS sequence"/>
</dbReference>
<dbReference type="PANTHER" id="PTHR37293:SF6">
    <property type="entry name" value="DNA REPLICATION PROTEIN DNAD"/>
    <property type="match status" value="1"/>
</dbReference>
<dbReference type="PANTHER" id="PTHR37293">
    <property type="entry name" value="PHAGE REPLICATION PROTEIN-RELATED"/>
    <property type="match status" value="1"/>
</dbReference>
<evidence type="ECO:0000259" key="3">
    <source>
        <dbReference type="Pfam" id="PF21984"/>
    </source>
</evidence>
<comment type="caution">
    <text evidence="4">The sequence shown here is derived from an EMBL/GenBank/DDBJ whole genome shotgun (WGS) entry which is preliminary data.</text>
</comment>
<dbReference type="RefSeq" id="WP_116553973.1">
    <property type="nucleotide sequence ID" value="NZ_QCZG01000009.1"/>
</dbReference>
<keyword evidence="5" id="KW-1185">Reference proteome</keyword>
<dbReference type="InterPro" id="IPR034829">
    <property type="entry name" value="DnaD-like_sf"/>
</dbReference>
<evidence type="ECO:0000313" key="4">
    <source>
        <dbReference type="EMBL" id="PWA12339.1"/>
    </source>
</evidence>
<dbReference type="SUPFAM" id="SSF158499">
    <property type="entry name" value="DnaD domain-like"/>
    <property type="match status" value="1"/>
</dbReference>
<dbReference type="Gene3D" id="1.10.10.10">
    <property type="entry name" value="Winged helix-like DNA-binding domain superfamily/Winged helix DNA-binding domain"/>
    <property type="match status" value="1"/>
</dbReference>
<dbReference type="EMBL" id="QCZG01000009">
    <property type="protein sequence ID" value="PWA12339.1"/>
    <property type="molecule type" value="Genomic_DNA"/>
</dbReference>
<dbReference type="SUPFAM" id="SSF46785">
    <property type="entry name" value="Winged helix' DNA-binding domain"/>
    <property type="match status" value="1"/>
</dbReference>
<dbReference type="InterPro" id="IPR036388">
    <property type="entry name" value="WH-like_DNA-bd_sf"/>
</dbReference>
<dbReference type="InterPro" id="IPR006343">
    <property type="entry name" value="DnaB/C_C"/>
</dbReference>
<name>A0A2U1K596_9BACI</name>
<dbReference type="AlphaFoldDB" id="A0A2U1K596"/>
<evidence type="ECO:0000259" key="2">
    <source>
        <dbReference type="Pfam" id="PF07261"/>
    </source>
</evidence>
<dbReference type="NCBIfam" id="TIGR01446">
    <property type="entry name" value="DnaD_dom"/>
    <property type="match status" value="1"/>
</dbReference>
<dbReference type="Pfam" id="PF21984">
    <property type="entry name" value="DnaD_N"/>
    <property type="match status" value="1"/>
</dbReference>
<evidence type="ECO:0000313" key="5">
    <source>
        <dbReference type="Proteomes" id="UP000245998"/>
    </source>
</evidence>
<organism evidence="4 5">
    <name type="scientific">Pueribacillus theae</name>
    <dbReference type="NCBI Taxonomy" id="2171751"/>
    <lineage>
        <taxon>Bacteria</taxon>
        <taxon>Bacillati</taxon>
        <taxon>Bacillota</taxon>
        <taxon>Bacilli</taxon>
        <taxon>Bacillales</taxon>
        <taxon>Bacillaceae</taxon>
        <taxon>Pueribacillus</taxon>
    </lineage>
</organism>
<feature type="domain" description="DnaB/C C-terminal" evidence="2">
    <location>
        <begin position="129"/>
        <end position="200"/>
    </location>
</feature>
<dbReference type="InterPro" id="IPR053843">
    <property type="entry name" value="DnaD_N"/>
</dbReference>